<dbReference type="EMBL" id="JAUHPW010000002">
    <property type="protein sequence ID" value="MDN4474814.1"/>
    <property type="molecule type" value="Genomic_DNA"/>
</dbReference>
<evidence type="ECO:0000256" key="3">
    <source>
        <dbReference type="ARBA" id="ARBA00023295"/>
    </source>
</evidence>
<dbReference type="Proteomes" id="UP001172728">
    <property type="component" value="Unassembled WGS sequence"/>
</dbReference>
<proteinExistence type="inferred from homology"/>
<evidence type="ECO:0000256" key="1">
    <source>
        <dbReference type="ARBA" id="ARBA00010687"/>
    </source>
</evidence>
<dbReference type="SUPFAM" id="SSF49384">
    <property type="entry name" value="Carbohydrate-binding domain"/>
    <property type="match status" value="1"/>
</dbReference>
<dbReference type="InterPro" id="IPR011683">
    <property type="entry name" value="Glyco_hydro_53"/>
</dbReference>
<reference evidence="6" key="1">
    <citation type="submission" date="2023-06" db="EMBL/GenBank/DDBJ databases">
        <title>Sysu t00192.</title>
        <authorList>
            <person name="Gao L."/>
            <person name="Fang B.-Z."/>
            <person name="Li W.-J."/>
        </authorList>
    </citation>
    <scope>NUCLEOTIDE SEQUENCE</scope>
    <source>
        <strain evidence="6">SYSU T00192</strain>
    </source>
</reference>
<comment type="caution">
    <text evidence="6">The sequence shown here is derived from an EMBL/GenBank/DDBJ whole genome shotgun (WGS) entry which is preliminary data.</text>
</comment>
<keyword evidence="7" id="KW-1185">Reference proteome</keyword>
<dbReference type="InterPro" id="IPR001919">
    <property type="entry name" value="CBD2"/>
</dbReference>
<evidence type="ECO:0000256" key="2">
    <source>
        <dbReference type="ARBA" id="ARBA00022801"/>
    </source>
</evidence>
<dbReference type="PANTHER" id="PTHR34983:SF2">
    <property type="entry name" value="ENDO-BETA-1,4-GALACTANASE"/>
    <property type="match status" value="1"/>
</dbReference>
<dbReference type="Pfam" id="PF00553">
    <property type="entry name" value="CBM_2"/>
    <property type="match status" value="1"/>
</dbReference>
<feature type="domain" description="CBM2" evidence="5">
    <location>
        <begin position="1016"/>
        <end position="1123"/>
    </location>
</feature>
<dbReference type="EC" id="3.2.1.89" evidence="4"/>
<keyword evidence="2 4" id="KW-0378">Hydrolase</keyword>
<gene>
    <name evidence="6" type="ORF">QQX09_02970</name>
</gene>
<dbReference type="InterPro" id="IPR017853">
    <property type="entry name" value="GH"/>
</dbReference>
<dbReference type="Gene3D" id="2.60.40.290">
    <property type="match status" value="1"/>
</dbReference>
<dbReference type="Gene3D" id="2.60.120.260">
    <property type="entry name" value="Galactose-binding domain-like"/>
    <property type="match status" value="2"/>
</dbReference>
<dbReference type="Pfam" id="PF07745">
    <property type="entry name" value="Glyco_hydro_53"/>
    <property type="match status" value="1"/>
</dbReference>
<dbReference type="SUPFAM" id="SSF51445">
    <property type="entry name" value="(Trans)glycosidases"/>
    <property type="match status" value="1"/>
</dbReference>
<keyword evidence="4" id="KW-0732">Signal</keyword>
<evidence type="ECO:0000259" key="5">
    <source>
        <dbReference type="PROSITE" id="PS51173"/>
    </source>
</evidence>
<organism evidence="6 7">
    <name type="scientific">Demequina litoralis</name>
    <dbReference type="NCBI Taxonomy" id="3051660"/>
    <lineage>
        <taxon>Bacteria</taxon>
        <taxon>Bacillati</taxon>
        <taxon>Actinomycetota</taxon>
        <taxon>Actinomycetes</taxon>
        <taxon>Micrococcales</taxon>
        <taxon>Demequinaceae</taxon>
        <taxon>Demequina</taxon>
    </lineage>
</organism>
<dbReference type="GO" id="GO:0016787">
    <property type="term" value="F:hydrolase activity"/>
    <property type="evidence" value="ECO:0007669"/>
    <property type="project" value="UniProtKB-KW"/>
</dbReference>
<feature type="chain" id="PRO_5045011813" description="Arabinogalactan endo-beta-1,4-galactanase" evidence="4">
    <location>
        <begin position="28"/>
        <end position="1123"/>
    </location>
</feature>
<dbReference type="RefSeq" id="WP_301131225.1">
    <property type="nucleotide sequence ID" value="NZ_JAUHPW010000002.1"/>
</dbReference>
<feature type="signal peptide" evidence="4">
    <location>
        <begin position="1"/>
        <end position="27"/>
    </location>
</feature>
<protein>
    <recommendedName>
        <fullName evidence="4">Arabinogalactan endo-beta-1,4-galactanase</fullName>
        <ecNumber evidence="4">3.2.1.89</ecNumber>
    </recommendedName>
</protein>
<dbReference type="InterPro" id="IPR012291">
    <property type="entry name" value="CBM2_carb-bd_dom_sf"/>
</dbReference>
<dbReference type="Pfam" id="PF07532">
    <property type="entry name" value="Big_4"/>
    <property type="match status" value="2"/>
</dbReference>
<evidence type="ECO:0000256" key="4">
    <source>
        <dbReference type="RuleBase" id="RU361192"/>
    </source>
</evidence>
<dbReference type="InterPro" id="IPR008965">
    <property type="entry name" value="CBM2/CBM3_carb-bd_dom_sf"/>
</dbReference>
<keyword evidence="3 4" id="KW-0326">Glycosidase</keyword>
<sequence length="1123" mass="116668">MLRTIRAGATAAAVVALGAMLAAPASAKPPAADGPADAGIFVDKVENLGDGFMKGVDVSSVIALEESGVVFRDESGKRRDLFRILADAGVTDVRIRVWNDPFDSAGHGYGGGTVDAERAVEIGKRATRAGLGVLVDFHYSDFWADPGKQQAPKAWDGFDGAQTAVAVEEYTRTTLEAMREKSIDVRMVQVGNETNNGVAGLSGWDAMAQVFSAGSAAVRDVYPDALVAVHFTNPETGRYPGYAAALEERGVDYDVFASSYYPFWHGTLDNLTDTLSTVADGYGKQVMVAETSWAYTLEDGDGHGNVIDLPTEATAYPVSVQGQAHALADVIQAVADVPDAAGIGVFYWEPAWLPVGTPAQLARNEVLWETYGSGWASSYAGEYDPDDAGVWYGGSAWDNQALFGFDGTALESLKVFDYVDTGAVTDLAVETVEQPAPTFLDGDDIVLPATVAVTYNDRSVVDEDVTWSGSAAFISGPGEYTVSGTTASGHATVATVTVEAENLVPNGGFENGTTVDPWAFTAGTWPTTFWVEAGGDNVVGDYGVNVYFGGAAPSSWFQVEQTVTGLAPGTYRLTAAAHGVPDLSLRLWAWADGGTGGDAAWALDGWDASFDGWQEGRDPRLTVVVGDAGTVQIGIWGEGDATEWAWIDDVRLERAPTSDVDTSALADLVDQADAIERSVYTDDSLAMLDAAVESAGNVLASSRPAEADVAATEALLQAALDALELEDGAELPDPTVGDVSVEAVEGDALALPGTVTVIAYDGSATTEAVAWSDSLAWITSPGEYAVTGVTDGGWTATAHVTVAAREWLVNPGFETGDDAGWTFAADPWPSTFGVLANPAGEGGDFAVNAYDAAGFDVAVTQEVAGLPAGLYSVAGVAHGAASDTLAVDLVAGVAGTETVEPFTMAGWEAYSRPSTTVEVAEGESLTVALRATGAAEDWFWADDLSVTRAATAVDTATLEDLVAEADGIDRDAYPATALAVLDDALEKARIVLAASSPTQDQADEAAALLESALDGLGDVPAPCTVTYATEPTTTGFTATAKVRNGTDATLDGWWLAWSFAGDEEVTAVRPGAFLQAGADVVVVDGGHTAEIPPGKHVVIHVDGTGDPLPVEAFTLDGRECAVA</sequence>
<dbReference type="Gene3D" id="1.20.1270.90">
    <property type="entry name" value="AF1782-like"/>
    <property type="match status" value="1"/>
</dbReference>
<accession>A0ABT8G808</accession>
<dbReference type="Gene3D" id="3.20.20.80">
    <property type="entry name" value="Glycosidases"/>
    <property type="match status" value="1"/>
</dbReference>
<dbReference type="InterPro" id="IPR011081">
    <property type="entry name" value="Big_4"/>
</dbReference>
<comment type="catalytic activity">
    <reaction evidence="4">
        <text>The enzyme specifically hydrolyzes (1-&gt;4)-beta-D-galactosidic linkages in type I arabinogalactans.</text>
        <dbReference type="EC" id="3.2.1.89"/>
    </reaction>
</comment>
<name>A0ABT8G808_9MICO</name>
<dbReference type="PROSITE" id="PS51173">
    <property type="entry name" value="CBM2"/>
    <property type="match status" value="1"/>
</dbReference>
<dbReference type="PANTHER" id="PTHR34983">
    <property type="entry name" value="ARABINOGALACTAN ENDO-BETA-1,4-GALACTANASE A"/>
    <property type="match status" value="1"/>
</dbReference>
<comment type="similarity">
    <text evidence="1 4">Belongs to the glycosyl hydrolase 53 family.</text>
</comment>
<evidence type="ECO:0000313" key="6">
    <source>
        <dbReference type="EMBL" id="MDN4474814.1"/>
    </source>
</evidence>
<evidence type="ECO:0000313" key="7">
    <source>
        <dbReference type="Proteomes" id="UP001172728"/>
    </source>
</evidence>
<dbReference type="SMART" id="SM00637">
    <property type="entry name" value="CBD_II"/>
    <property type="match status" value="1"/>
</dbReference>